<proteinExistence type="predicted"/>
<evidence type="ECO:0000313" key="5">
    <source>
        <dbReference type="Proteomes" id="UP001187343"/>
    </source>
</evidence>
<dbReference type="Pfam" id="PF20870">
    <property type="entry name" value="FAM186A-B_N"/>
    <property type="match status" value="1"/>
</dbReference>
<feature type="region of interest" description="Disordered" evidence="1">
    <location>
        <begin position="1"/>
        <end position="26"/>
    </location>
</feature>
<dbReference type="InterPro" id="IPR049146">
    <property type="entry name" value="FAM186A_B_C"/>
</dbReference>
<evidence type="ECO:0000256" key="1">
    <source>
        <dbReference type="SAM" id="MobiDB-lite"/>
    </source>
</evidence>
<accession>A0AA88TTE6</accession>
<feature type="compositionally biased region" description="Low complexity" evidence="1">
    <location>
        <begin position="7"/>
        <end position="26"/>
    </location>
</feature>
<evidence type="ECO:0000259" key="2">
    <source>
        <dbReference type="Pfam" id="PF20865"/>
    </source>
</evidence>
<name>A0AA88TTE6_9TELE</name>
<dbReference type="AlphaFoldDB" id="A0AA88TTE6"/>
<dbReference type="EMBL" id="JAUYZG010000015">
    <property type="protein sequence ID" value="KAK2887212.1"/>
    <property type="molecule type" value="Genomic_DNA"/>
</dbReference>
<dbReference type="InterPro" id="IPR049144">
    <property type="entry name" value="FAM186A_B_N"/>
</dbReference>
<feature type="region of interest" description="Disordered" evidence="1">
    <location>
        <begin position="283"/>
        <end position="332"/>
    </location>
</feature>
<feature type="compositionally biased region" description="Basic and acidic residues" evidence="1">
    <location>
        <begin position="291"/>
        <end position="304"/>
    </location>
</feature>
<organism evidence="4 5">
    <name type="scientific">Cirrhinus molitorella</name>
    <name type="common">mud carp</name>
    <dbReference type="NCBI Taxonomy" id="172907"/>
    <lineage>
        <taxon>Eukaryota</taxon>
        <taxon>Metazoa</taxon>
        <taxon>Chordata</taxon>
        <taxon>Craniata</taxon>
        <taxon>Vertebrata</taxon>
        <taxon>Euteleostomi</taxon>
        <taxon>Actinopterygii</taxon>
        <taxon>Neopterygii</taxon>
        <taxon>Teleostei</taxon>
        <taxon>Ostariophysi</taxon>
        <taxon>Cypriniformes</taxon>
        <taxon>Cyprinidae</taxon>
        <taxon>Labeoninae</taxon>
        <taxon>Labeonini</taxon>
        <taxon>Cirrhinus</taxon>
    </lineage>
</organism>
<evidence type="ECO:0000313" key="4">
    <source>
        <dbReference type="EMBL" id="KAK2887212.1"/>
    </source>
</evidence>
<comment type="caution">
    <text evidence="4">The sequence shown here is derived from an EMBL/GenBank/DDBJ whole genome shotgun (WGS) entry which is preliminary data.</text>
</comment>
<evidence type="ECO:0000259" key="3">
    <source>
        <dbReference type="Pfam" id="PF20870"/>
    </source>
</evidence>
<keyword evidence="5" id="KW-1185">Reference proteome</keyword>
<dbReference type="Pfam" id="PF20865">
    <property type="entry name" value="FAM186A-B_C"/>
    <property type="match status" value="1"/>
</dbReference>
<feature type="domain" description="FAM186A/B N-terminal" evidence="3">
    <location>
        <begin position="37"/>
        <end position="233"/>
    </location>
</feature>
<feature type="region of interest" description="Disordered" evidence="1">
    <location>
        <begin position="428"/>
        <end position="483"/>
    </location>
</feature>
<protein>
    <submittedName>
        <fullName evidence="4">Uncharacterized protein</fullName>
    </submittedName>
</protein>
<gene>
    <name evidence="4" type="ORF">Q8A67_015440</name>
</gene>
<dbReference type="Proteomes" id="UP001187343">
    <property type="component" value="Unassembled WGS sequence"/>
</dbReference>
<sequence length="714" mass="80504">MAFNKNTSASFTSSSSSSSSSVVDEMSEMSLKNTSLDSSDEDFSSCSTDRFLKRQILLNKISDLQYRARERQEEFQTLLERFNLIQESLEWEIEKVEKSMVSMEWLQDFQKTIDEFQANMANNVSRLRENFRKMQEVAAKKVLPVKTKGKPGKEYLDAKVVKSIQSLPSCPTVAEIKANPKAASTYSSNLIDTLNNITKSTSSSPATTRALKLSAGTIENLNKAFQEHCSEMKSLKTPLNESKLAKDVNRNILGTPVHQHESAIQQQKVQKLPALSKRPEADNFAFPQVKEPPERDANVKDLPQERPVATSDKALKDLQRPSADGTFPPAPARAFALPKIGRSVEETKVTVEHKGKVTAFEEEMAQDDASHHPSPVRSFVLPEFSQSVEETKVDVMAAKDLQSPPTHGFHRPQTSQYVKETNVYRAPVEERQSPSPVHTRRPSSAVKLPKIQTQGQPTSLLKSDKPEARKHVSSVSGNIEEQVKDSEEDIDKLLYARTIDPSYVVDVKAQENNLQQLDRAFQNNNISSEMYNLCKGTVSQTLQSVKLRLGCLLRRYIRHVQMKKLRKALEENFKETRNLKDVLKFKKVHSQLCKFDRFQQRVKNIGDAEKASTDETRRLCIGRMAHLYQHVNAVHGLHMTGISCVQKHVSLPLLTVTPVRFSSDLCPSPPRHSQNAPCRTSPARHLQIYPKALYGLKTTRKLPGSSMKISHVEY</sequence>
<feature type="compositionally biased region" description="Polar residues" evidence="1">
    <location>
        <begin position="451"/>
        <end position="461"/>
    </location>
</feature>
<feature type="domain" description="FAM186A/B C-terminal" evidence="2">
    <location>
        <begin position="502"/>
        <end position="640"/>
    </location>
</feature>
<reference evidence="4" key="1">
    <citation type="submission" date="2023-08" db="EMBL/GenBank/DDBJ databases">
        <title>Chromosome-level Genome Assembly of mud carp (Cirrhinus molitorella).</title>
        <authorList>
            <person name="Liu H."/>
        </authorList>
    </citation>
    <scope>NUCLEOTIDE SEQUENCE</scope>
    <source>
        <strain evidence="4">Prfri</strain>
        <tissue evidence="4">Muscle</tissue>
    </source>
</reference>